<keyword evidence="3" id="KW-1185">Reference proteome</keyword>
<organism evidence="2 3">
    <name type="scientific">Stephania cephalantha</name>
    <dbReference type="NCBI Taxonomy" id="152367"/>
    <lineage>
        <taxon>Eukaryota</taxon>
        <taxon>Viridiplantae</taxon>
        <taxon>Streptophyta</taxon>
        <taxon>Embryophyta</taxon>
        <taxon>Tracheophyta</taxon>
        <taxon>Spermatophyta</taxon>
        <taxon>Magnoliopsida</taxon>
        <taxon>Ranunculales</taxon>
        <taxon>Menispermaceae</taxon>
        <taxon>Menispermoideae</taxon>
        <taxon>Cissampelideae</taxon>
        <taxon>Stephania</taxon>
    </lineage>
</organism>
<dbReference type="InterPro" id="IPR004158">
    <property type="entry name" value="DUF247_pln"/>
</dbReference>
<accession>A0AAP0KBQ2</accession>
<evidence type="ECO:0000313" key="3">
    <source>
        <dbReference type="Proteomes" id="UP001419268"/>
    </source>
</evidence>
<dbReference type="EMBL" id="JBBNAG010000003">
    <property type="protein sequence ID" value="KAK9149691.1"/>
    <property type="molecule type" value="Genomic_DNA"/>
</dbReference>
<protein>
    <submittedName>
        <fullName evidence="2">Uncharacterized protein</fullName>
    </submittedName>
</protein>
<keyword evidence="1" id="KW-0472">Membrane</keyword>
<evidence type="ECO:0000313" key="2">
    <source>
        <dbReference type="EMBL" id="KAK9149691.1"/>
    </source>
</evidence>
<sequence>MENHKFHYLQQFLNHKRPSTTLQDCAKACVRMLKGCEEKARECYADDIKLKSDEFVEMMMLDGCFIVELFLRDCKLSELADSQYDPLFDQTYLRNMIREDLVLLENQLPFFVLDALFNFINNTTSHSQKLWEISFLNLALKYFDCNEEDFPTLPNHLLDLKYTTTIKSQIRANDGESLGGDGAPRTLPTATQLREAGVKFKAAPPGTHLLDIKFQNKTLEIPTIQVEDQTEPLFRNMIAYEQCYGETFHMANYFSVVIDDLISSPSDVALLKRKGIITNWLGDDEEVSNMVNKMGKNVYLTGEDFQYKDLYKQLNDHYNTPWHRRKAKLKHDYFNSPWSLIAFLAAFAVLICTFIQTVCSIVQTVKR</sequence>
<keyword evidence="1" id="KW-0812">Transmembrane</keyword>
<dbReference type="Proteomes" id="UP001419268">
    <property type="component" value="Unassembled WGS sequence"/>
</dbReference>
<evidence type="ECO:0000256" key="1">
    <source>
        <dbReference type="SAM" id="Phobius"/>
    </source>
</evidence>
<reference evidence="2 3" key="1">
    <citation type="submission" date="2024-01" db="EMBL/GenBank/DDBJ databases">
        <title>Genome assemblies of Stephania.</title>
        <authorList>
            <person name="Yang L."/>
        </authorList>
    </citation>
    <scope>NUCLEOTIDE SEQUENCE [LARGE SCALE GENOMIC DNA]</scope>
    <source>
        <strain evidence="2">JXDWG</strain>
        <tissue evidence="2">Leaf</tissue>
    </source>
</reference>
<comment type="caution">
    <text evidence="2">The sequence shown here is derived from an EMBL/GenBank/DDBJ whole genome shotgun (WGS) entry which is preliminary data.</text>
</comment>
<keyword evidence="1" id="KW-1133">Transmembrane helix</keyword>
<dbReference type="PANTHER" id="PTHR31170:SF25">
    <property type="entry name" value="BNAA09G04570D PROTEIN"/>
    <property type="match status" value="1"/>
</dbReference>
<dbReference type="AlphaFoldDB" id="A0AAP0KBQ2"/>
<dbReference type="Pfam" id="PF03140">
    <property type="entry name" value="DUF247"/>
    <property type="match status" value="1"/>
</dbReference>
<dbReference type="PANTHER" id="PTHR31170">
    <property type="entry name" value="BNAC04G53230D PROTEIN"/>
    <property type="match status" value="1"/>
</dbReference>
<gene>
    <name evidence="2" type="ORF">Scep_008448</name>
</gene>
<name>A0AAP0KBQ2_9MAGN</name>
<proteinExistence type="predicted"/>
<feature type="transmembrane region" description="Helical" evidence="1">
    <location>
        <begin position="338"/>
        <end position="362"/>
    </location>
</feature>